<dbReference type="Proteomes" id="UP000295399">
    <property type="component" value="Unassembled WGS sequence"/>
</dbReference>
<dbReference type="InterPro" id="IPR021265">
    <property type="entry name" value="DUF2842"/>
</dbReference>
<keyword evidence="1" id="KW-1133">Transmembrane helix</keyword>
<dbReference type="RefSeq" id="WP_132707070.1">
    <property type="nucleotide sequence ID" value="NZ_JACIGF010000001.1"/>
</dbReference>
<keyword evidence="1" id="KW-0812">Transmembrane</keyword>
<dbReference type="AlphaFoldDB" id="A0A4R2PRN9"/>
<organism evidence="2 3">
    <name type="scientific">Rhodothalassium salexigens DSM 2132</name>
    <dbReference type="NCBI Taxonomy" id="1188247"/>
    <lineage>
        <taxon>Bacteria</taxon>
        <taxon>Pseudomonadati</taxon>
        <taxon>Pseudomonadota</taxon>
        <taxon>Alphaproteobacteria</taxon>
        <taxon>Rhodothalassiales</taxon>
        <taxon>Rhodothalassiaceae</taxon>
        <taxon>Rhodothalassium</taxon>
    </lineage>
</organism>
<sequence>MTPERPNNRNLVGMLALVLGLTIYAGIVAWLAEWIGAMPLLIEVLFYLILGTAWLWPAGRLLRWMAAGRRTDGD</sequence>
<proteinExistence type="predicted"/>
<dbReference type="InParanoid" id="A0A4R2PRN9"/>
<keyword evidence="1" id="KW-0472">Membrane</keyword>
<comment type="caution">
    <text evidence="2">The sequence shown here is derived from an EMBL/GenBank/DDBJ whole genome shotgun (WGS) entry which is preliminary data.</text>
</comment>
<evidence type="ECO:0000256" key="1">
    <source>
        <dbReference type="SAM" id="Phobius"/>
    </source>
</evidence>
<feature type="transmembrane region" description="Helical" evidence="1">
    <location>
        <begin position="12"/>
        <end position="32"/>
    </location>
</feature>
<feature type="transmembrane region" description="Helical" evidence="1">
    <location>
        <begin position="38"/>
        <end position="56"/>
    </location>
</feature>
<gene>
    <name evidence="2" type="ORF">EV659_101470</name>
</gene>
<reference evidence="2 3" key="1">
    <citation type="submission" date="2019-03" db="EMBL/GenBank/DDBJ databases">
        <title>Genomic Encyclopedia of Type Strains, Phase IV (KMG-IV): sequencing the most valuable type-strain genomes for metagenomic binning, comparative biology and taxonomic classification.</title>
        <authorList>
            <person name="Goeker M."/>
        </authorList>
    </citation>
    <scope>NUCLEOTIDE SEQUENCE [LARGE SCALE GENOMIC DNA]</scope>
    <source>
        <strain evidence="2 3">DSM 2132</strain>
    </source>
</reference>
<accession>A0A4R2PRN9</accession>
<dbReference type="Pfam" id="PF11003">
    <property type="entry name" value="DUF2842"/>
    <property type="match status" value="1"/>
</dbReference>
<evidence type="ECO:0000313" key="2">
    <source>
        <dbReference type="EMBL" id="TCP38563.1"/>
    </source>
</evidence>
<dbReference type="EMBL" id="SLXO01000001">
    <property type="protein sequence ID" value="TCP38563.1"/>
    <property type="molecule type" value="Genomic_DNA"/>
</dbReference>
<protein>
    <submittedName>
        <fullName evidence="2">Uncharacterized protein DUF2842</fullName>
    </submittedName>
</protein>
<keyword evidence="3" id="KW-1185">Reference proteome</keyword>
<name>A0A4R2PRN9_RHOSA</name>
<dbReference type="OrthoDB" id="7510023at2"/>
<evidence type="ECO:0000313" key="3">
    <source>
        <dbReference type="Proteomes" id="UP000295399"/>
    </source>
</evidence>